<dbReference type="OrthoDB" id="3869625at2"/>
<comment type="caution">
    <text evidence="1">The sequence shown here is derived from an EMBL/GenBank/DDBJ whole genome shotgun (WGS) entry which is preliminary data.</text>
</comment>
<dbReference type="AlphaFoldDB" id="A0A365HGW2"/>
<dbReference type="RefSeq" id="WP_111863325.1">
    <property type="nucleotide sequence ID" value="NZ_QLYX01000001.1"/>
</dbReference>
<gene>
    <name evidence="1" type="ORF">DPM19_00940</name>
</gene>
<sequence>MGMYLVSIGAANWFGEGEDGWGPIASGLNEELHRRGLPPYDQVPEEAEFVRGSGQSFEEKLIPPMDGFGALCRKHLSRHETDLLCDWTFLVPISLEEPILLPVESAYGLESTIAGAPQALAVAERLAAAVDLPAEVPATSDNLDLTAWFLDGPAEELATHRPGPWSTDLDTAFYVALYLRAAQHSLRRGSPLTYI</sequence>
<keyword evidence="2" id="KW-1185">Reference proteome</keyword>
<proteinExistence type="predicted"/>
<evidence type="ECO:0000313" key="1">
    <source>
        <dbReference type="EMBL" id="RAY17273.1"/>
    </source>
</evidence>
<organism evidence="1 2">
    <name type="scientific">Actinomadura craniellae</name>
    <dbReference type="NCBI Taxonomy" id="2231787"/>
    <lineage>
        <taxon>Bacteria</taxon>
        <taxon>Bacillati</taxon>
        <taxon>Actinomycetota</taxon>
        <taxon>Actinomycetes</taxon>
        <taxon>Streptosporangiales</taxon>
        <taxon>Thermomonosporaceae</taxon>
        <taxon>Actinomadura</taxon>
    </lineage>
</organism>
<dbReference type="Proteomes" id="UP000251891">
    <property type="component" value="Unassembled WGS sequence"/>
</dbReference>
<reference evidence="1 2" key="1">
    <citation type="submission" date="2018-06" db="EMBL/GenBank/DDBJ databases">
        <title>Actinomadura craniellae sp. nov. isolated from marine sponge Craniella sp.</title>
        <authorList>
            <person name="Li L."/>
            <person name="Xu Q.H."/>
            <person name="Lin H.W."/>
            <person name="Lu Y.H."/>
        </authorList>
    </citation>
    <scope>NUCLEOTIDE SEQUENCE [LARGE SCALE GENOMIC DNA]</scope>
    <source>
        <strain evidence="1 2">LHW63021</strain>
    </source>
</reference>
<name>A0A365HGW2_9ACTN</name>
<accession>A0A365HGW2</accession>
<protein>
    <submittedName>
        <fullName evidence="1">Uncharacterized protein</fullName>
    </submittedName>
</protein>
<dbReference type="EMBL" id="QLYX01000001">
    <property type="protein sequence ID" value="RAY17273.1"/>
    <property type="molecule type" value="Genomic_DNA"/>
</dbReference>
<evidence type="ECO:0000313" key="2">
    <source>
        <dbReference type="Proteomes" id="UP000251891"/>
    </source>
</evidence>